<sequence>MKKILLLLVFLVTYSSENFAQTMKVTDVDSSDDKSYDKASQALGKTITMKFYDNSVTLTFQGDKTPINLKKYSETQYRRIEKNPHSEFVMTLDIKTTFGVISSIEYLVEVNPNSTSGNNKWGKMTAKRF</sequence>
<keyword evidence="3" id="KW-1185">Reference proteome</keyword>
<dbReference type="Proteomes" id="UP000199226">
    <property type="component" value="Unassembled WGS sequence"/>
</dbReference>
<gene>
    <name evidence="2" type="ORF">SAMN05421813_11759</name>
</gene>
<evidence type="ECO:0000313" key="3">
    <source>
        <dbReference type="Proteomes" id="UP000199226"/>
    </source>
</evidence>
<feature type="signal peptide" evidence="1">
    <location>
        <begin position="1"/>
        <end position="20"/>
    </location>
</feature>
<accession>A0A1G9USH9</accession>
<evidence type="ECO:0000256" key="1">
    <source>
        <dbReference type="SAM" id="SignalP"/>
    </source>
</evidence>
<reference evidence="3" key="1">
    <citation type="submission" date="2016-10" db="EMBL/GenBank/DDBJ databases">
        <authorList>
            <person name="Varghese N."/>
            <person name="Submissions S."/>
        </authorList>
    </citation>
    <scope>NUCLEOTIDE SEQUENCE [LARGE SCALE GENOMIC DNA]</scope>
    <source>
        <strain evidence="3">DSM 24536</strain>
    </source>
</reference>
<dbReference type="STRING" id="990371.SAMN05421813_11759"/>
<feature type="chain" id="PRO_5011696046" evidence="1">
    <location>
        <begin position="21"/>
        <end position="129"/>
    </location>
</feature>
<protein>
    <submittedName>
        <fullName evidence="2">Uncharacterized protein</fullName>
    </submittedName>
</protein>
<organism evidence="2 3">
    <name type="scientific">Daejeonella rubra</name>
    <dbReference type="NCBI Taxonomy" id="990371"/>
    <lineage>
        <taxon>Bacteria</taxon>
        <taxon>Pseudomonadati</taxon>
        <taxon>Bacteroidota</taxon>
        <taxon>Sphingobacteriia</taxon>
        <taxon>Sphingobacteriales</taxon>
        <taxon>Sphingobacteriaceae</taxon>
        <taxon>Daejeonella</taxon>
    </lineage>
</organism>
<name>A0A1G9USH9_9SPHI</name>
<keyword evidence="1" id="KW-0732">Signal</keyword>
<proteinExistence type="predicted"/>
<evidence type="ECO:0000313" key="2">
    <source>
        <dbReference type="EMBL" id="SDM62515.1"/>
    </source>
</evidence>
<dbReference type="AlphaFoldDB" id="A0A1G9USH9"/>
<dbReference type="EMBL" id="FNHH01000017">
    <property type="protein sequence ID" value="SDM62515.1"/>
    <property type="molecule type" value="Genomic_DNA"/>
</dbReference>